<organism evidence="1 2">
    <name type="scientific">Penicillium cosmopolitanum</name>
    <dbReference type="NCBI Taxonomy" id="1131564"/>
    <lineage>
        <taxon>Eukaryota</taxon>
        <taxon>Fungi</taxon>
        <taxon>Dikarya</taxon>
        <taxon>Ascomycota</taxon>
        <taxon>Pezizomycotina</taxon>
        <taxon>Eurotiomycetes</taxon>
        <taxon>Eurotiomycetidae</taxon>
        <taxon>Eurotiales</taxon>
        <taxon>Aspergillaceae</taxon>
        <taxon>Penicillium</taxon>
    </lineage>
</organism>
<dbReference type="OrthoDB" id="626167at2759"/>
<dbReference type="EMBL" id="JAPZBU010000008">
    <property type="protein sequence ID" value="KAJ5391061.1"/>
    <property type="molecule type" value="Genomic_DNA"/>
</dbReference>
<evidence type="ECO:0008006" key="3">
    <source>
        <dbReference type="Google" id="ProtNLM"/>
    </source>
</evidence>
<proteinExistence type="predicted"/>
<sequence>MEHLVKSCPADGPPVFRISITPLFDHQGASSLSIQQTLHRPRCIAHEALLLFETRHGNVPAYQFTEEDVLAFDHDGPLPIYFTKTKLNSPDQEWRVKRNTSGKVSLHFKVFPRYVDIETPMGPRVDMRRDQGGLISGGRWFLPRPAANRVWCNVVEWDLSEAPLGTRAMWSYGEGPGPISRDGYPMTVANSIFMVGPIKSYPEPASNKRPLSGANINWFGELPDNIHSLNQYNLAAFFLREKASYSIFIRRVVRGYGGSACLESYMFEYDDTICKETDEELVSLFSHEMIHSFSLMDPEDDGYDNGWYIEGLAEFYSIFLPYRFGLRGFDYLVGRLNAILQAYGSSPRIHMDIVDSQRSFYDDWYAELIPYMRGCVYLLQVDSSLRKSSGIFGFDQMSPLDDIVVDMGQRWQRGERLQASDWLTYLWPYLGDMSQEFRAMLRGTAIELKDVLVAHEDWILATSMQEILEFGLDKSSTNKRIVSGLMQGSRAAIAGVKNGDKILSTSRASFCAMSLSATFEVSIERACQKVQISYWPRSFSKARVFHLTCRPSEELRK</sequence>
<protein>
    <recommendedName>
        <fullName evidence="3">Peptidase M61 catalytic domain-containing protein</fullName>
    </recommendedName>
</protein>
<evidence type="ECO:0000313" key="2">
    <source>
        <dbReference type="Proteomes" id="UP001147747"/>
    </source>
</evidence>
<name>A0A9W9VXI0_9EURO</name>
<dbReference type="AlphaFoldDB" id="A0A9W9VXI0"/>
<evidence type="ECO:0000313" key="1">
    <source>
        <dbReference type="EMBL" id="KAJ5391061.1"/>
    </source>
</evidence>
<dbReference type="RefSeq" id="XP_056486739.1">
    <property type="nucleotide sequence ID" value="XM_056631188.1"/>
</dbReference>
<gene>
    <name evidence="1" type="ORF">N7509_006551</name>
</gene>
<reference evidence="1" key="1">
    <citation type="submission" date="2022-12" db="EMBL/GenBank/DDBJ databases">
        <authorList>
            <person name="Petersen C."/>
        </authorList>
    </citation>
    <scope>NUCLEOTIDE SEQUENCE</scope>
    <source>
        <strain evidence="1">IBT 29677</strain>
    </source>
</reference>
<comment type="caution">
    <text evidence="1">The sequence shown here is derived from an EMBL/GenBank/DDBJ whole genome shotgun (WGS) entry which is preliminary data.</text>
</comment>
<reference evidence="1" key="2">
    <citation type="journal article" date="2023" name="IMA Fungus">
        <title>Comparative genomic study of the Penicillium genus elucidates a diverse pangenome and 15 lateral gene transfer events.</title>
        <authorList>
            <person name="Petersen C."/>
            <person name="Sorensen T."/>
            <person name="Nielsen M.R."/>
            <person name="Sondergaard T.E."/>
            <person name="Sorensen J.L."/>
            <person name="Fitzpatrick D.A."/>
            <person name="Frisvad J.C."/>
            <person name="Nielsen K.L."/>
        </authorList>
    </citation>
    <scope>NUCLEOTIDE SEQUENCE</scope>
    <source>
        <strain evidence="1">IBT 29677</strain>
    </source>
</reference>
<dbReference type="Proteomes" id="UP001147747">
    <property type="component" value="Unassembled WGS sequence"/>
</dbReference>
<dbReference type="GeneID" id="81370168"/>
<accession>A0A9W9VXI0</accession>
<keyword evidence="2" id="KW-1185">Reference proteome</keyword>